<dbReference type="GO" id="GO:0097176">
    <property type="term" value="P:epoxide metabolic process"/>
    <property type="evidence" value="ECO:0007669"/>
    <property type="project" value="TreeGrafter"/>
</dbReference>
<dbReference type="SUPFAM" id="SSF53474">
    <property type="entry name" value="alpha/beta-Hydrolases"/>
    <property type="match status" value="1"/>
</dbReference>
<evidence type="ECO:0000256" key="2">
    <source>
        <dbReference type="ARBA" id="ARBA00022797"/>
    </source>
</evidence>
<dbReference type="InterPro" id="IPR029058">
    <property type="entry name" value="AB_hydrolase_fold"/>
</dbReference>
<dbReference type="Gene3D" id="3.40.50.1820">
    <property type="entry name" value="alpha/beta hydrolase"/>
    <property type="match status" value="1"/>
</dbReference>
<keyword evidence="2" id="KW-0058">Aromatic hydrocarbons catabolism</keyword>
<dbReference type="GO" id="GO:0004301">
    <property type="term" value="F:epoxide hydrolase activity"/>
    <property type="evidence" value="ECO:0007669"/>
    <property type="project" value="TreeGrafter"/>
</dbReference>
<dbReference type="AlphaFoldDB" id="A0A2T2N4V4"/>
<evidence type="ECO:0000313" key="6">
    <source>
        <dbReference type="EMBL" id="PSN60420.1"/>
    </source>
</evidence>
<accession>A0A2T2N4V4</accession>
<dbReference type="OrthoDB" id="6431331at2759"/>
<dbReference type="PIRSF" id="PIRSF001112">
    <property type="entry name" value="Epoxide_hydrolase"/>
    <property type="match status" value="1"/>
</dbReference>
<name>A0A2T2N4V4_CORCC</name>
<keyword evidence="3 6" id="KW-0378">Hydrolase</keyword>
<feature type="domain" description="Epoxide hydrolase N-terminal" evidence="5">
    <location>
        <begin position="37"/>
        <end position="149"/>
    </location>
</feature>
<dbReference type="PANTHER" id="PTHR21661">
    <property type="entry name" value="EPOXIDE HYDROLASE 1-RELATED"/>
    <property type="match status" value="1"/>
</dbReference>
<evidence type="ECO:0000259" key="5">
    <source>
        <dbReference type="Pfam" id="PF06441"/>
    </source>
</evidence>
<sequence length="419" mass="46928">MIQHSLFVLAACVAPILGVQSQFLGPNFVFPNSTSPQRFDIHVNQSFIEFTIEKTQKYRPIRTLSEDWSEQGPPASHVTELAEYWAKSYSWADVETEINQQFEHYAITLPGNGNYTDPILLHFIHKRANDSTAIPLLLIHGWGSSHLEWTPVVDKLVQGNQSFHVVAIDLPGFGFSPAATMPGLRSQEMGIAFDALMKQLGYDTYGLVTTDLGWILGMPMMQNAGSSMIGHFTDMWAVVTSESDRERQARNETTPEENKYIASNDAFSLQYGTHAIINTQKSVTASVSFSDSPIGFAGYLWDLLRSFSDGYEYSYLEIITETMMQWIQGPYGRVLTYFNIASGGLSITPTDIPIGVAEFGWANGPFPALASYPLVPRSWIERQGVNLTYFNRLPAGGHWPARNVPDIWVQELRNFFATI</sequence>
<dbReference type="PANTHER" id="PTHR21661:SF35">
    <property type="entry name" value="EPOXIDE HYDROLASE"/>
    <property type="match status" value="1"/>
</dbReference>
<evidence type="ECO:0000256" key="1">
    <source>
        <dbReference type="ARBA" id="ARBA00010088"/>
    </source>
</evidence>
<keyword evidence="4" id="KW-0732">Signal</keyword>
<dbReference type="Pfam" id="PF06441">
    <property type="entry name" value="EHN"/>
    <property type="match status" value="1"/>
</dbReference>
<dbReference type="Proteomes" id="UP000240883">
    <property type="component" value="Unassembled WGS sequence"/>
</dbReference>
<organism evidence="6 7">
    <name type="scientific">Corynespora cassiicola Philippines</name>
    <dbReference type="NCBI Taxonomy" id="1448308"/>
    <lineage>
        <taxon>Eukaryota</taxon>
        <taxon>Fungi</taxon>
        <taxon>Dikarya</taxon>
        <taxon>Ascomycota</taxon>
        <taxon>Pezizomycotina</taxon>
        <taxon>Dothideomycetes</taxon>
        <taxon>Pleosporomycetidae</taxon>
        <taxon>Pleosporales</taxon>
        <taxon>Corynesporascaceae</taxon>
        <taxon>Corynespora</taxon>
    </lineage>
</organism>
<keyword evidence="7" id="KW-1185">Reference proteome</keyword>
<dbReference type="InterPro" id="IPR000639">
    <property type="entry name" value="Epox_hydrolase-like"/>
</dbReference>
<protein>
    <submittedName>
        <fullName evidence="6">Alpha/beta-hydrolase</fullName>
    </submittedName>
</protein>
<proteinExistence type="inferred from homology"/>
<feature type="chain" id="PRO_5015612759" evidence="4">
    <location>
        <begin position="19"/>
        <end position="419"/>
    </location>
</feature>
<dbReference type="EMBL" id="KZ678149">
    <property type="protein sequence ID" value="PSN60420.1"/>
    <property type="molecule type" value="Genomic_DNA"/>
</dbReference>
<dbReference type="InterPro" id="IPR010497">
    <property type="entry name" value="Epoxide_hydro_N"/>
</dbReference>
<evidence type="ECO:0000256" key="4">
    <source>
        <dbReference type="SAM" id="SignalP"/>
    </source>
</evidence>
<dbReference type="PRINTS" id="PR00412">
    <property type="entry name" value="EPOXHYDRLASE"/>
</dbReference>
<feature type="signal peptide" evidence="4">
    <location>
        <begin position="1"/>
        <end position="18"/>
    </location>
</feature>
<evidence type="ECO:0000256" key="3">
    <source>
        <dbReference type="ARBA" id="ARBA00022801"/>
    </source>
</evidence>
<comment type="similarity">
    <text evidence="1">Belongs to the peptidase S33 family.</text>
</comment>
<dbReference type="InterPro" id="IPR016292">
    <property type="entry name" value="Epoxide_hydrolase"/>
</dbReference>
<gene>
    <name evidence="6" type="ORF">BS50DRAFT_655556</name>
</gene>
<reference evidence="6 7" key="1">
    <citation type="journal article" date="2018" name="Front. Microbiol.">
        <title>Genome-Wide Analysis of Corynespora cassiicola Leaf Fall Disease Putative Effectors.</title>
        <authorList>
            <person name="Lopez D."/>
            <person name="Ribeiro S."/>
            <person name="Label P."/>
            <person name="Fumanal B."/>
            <person name="Venisse J.S."/>
            <person name="Kohler A."/>
            <person name="de Oliveira R.R."/>
            <person name="Labutti K."/>
            <person name="Lipzen A."/>
            <person name="Lail K."/>
            <person name="Bauer D."/>
            <person name="Ohm R.A."/>
            <person name="Barry K.W."/>
            <person name="Spatafora J."/>
            <person name="Grigoriev I.V."/>
            <person name="Martin F.M."/>
            <person name="Pujade-Renaud V."/>
        </authorList>
    </citation>
    <scope>NUCLEOTIDE SEQUENCE [LARGE SCALE GENOMIC DNA]</scope>
    <source>
        <strain evidence="6 7">Philippines</strain>
    </source>
</reference>
<evidence type="ECO:0000313" key="7">
    <source>
        <dbReference type="Proteomes" id="UP000240883"/>
    </source>
</evidence>
<dbReference type="STRING" id="1448308.A0A2T2N4V4"/>